<dbReference type="AlphaFoldDB" id="A0A0F9CYZ8"/>
<evidence type="ECO:0000259" key="1">
    <source>
        <dbReference type="Pfam" id="PF24043"/>
    </source>
</evidence>
<proteinExistence type="predicted"/>
<dbReference type="Pfam" id="PF24043">
    <property type="entry name" value="DUF7352"/>
    <property type="match status" value="1"/>
</dbReference>
<name>A0A0F9CYZ8_9ZZZZ</name>
<feature type="domain" description="DUF7352" evidence="1">
    <location>
        <begin position="2"/>
        <end position="85"/>
    </location>
</feature>
<accession>A0A0F9CYZ8</accession>
<evidence type="ECO:0000313" key="2">
    <source>
        <dbReference type="EMBL" id="KKL54534.1"/>
    </source>
</evidence>
<dbReference type="EMBL" id="LAZR01031165">
    <property type="protein sequence ID" value="KKL54534.1"/>
    <property type="molecule type" value="Genomic_DNA"/>
</dbReference>
<comment type="caution">
    <text evidence="2">The sequence shown here is derived from an EMBL/GenBank/DDBJ whole genome shotgun (WGS) entry which is preliminary data.</text>
</comment>
<dbReference type="InterPro" id="IPR055776">
    <property type="entry name" value="DUF7352"/>
</dbReference>
<sequence>MKIYKYPLEVVPVQKVELPLRSDIIAAQNQDNELYIWAIVNPSNPPSIKEIHIVGTGFEFDDQPLIYIDTVQIGRLVWHVFERRELDSISMPALFQAV</sequence>
<reference evidence="2" key="1">
    <citation type="journal article" date="2015" name="Nature">
        <title>Complex archaea that bridge the gap between prokaryotes and eukaryotes.</title>
        <authorList>
            <person name="Spang A."/>
            <person name="Saw J.H."/>
            <person name="Jorgensen S.L."/>
            <person name="Zaremba-Niedzwiedzka K."/>
            <person name="Martijn J."/>
            <person name="Lind A.E."/>
            <person name="van Eijk R."/>
            <person name="Schleper C."/>
            <person name="Guy L."/>
            <person name="Ettema T.J."/>
        </authorList>
    </citation>
    <scope>NUCLEOTIDE SEQUENCE</scope>
</reference>
<protein>
    <recommendedName>
        <fullName evidence="1">DUF7352 domain-containing protein</fullName>
    </recommendedName>
</protein>
<organism evidence="2">
    <name type="scientific">marine sediment metagenome</name>
    <dbReference type="NCBI Taxonomy" id="412755"/>
    <lineage>
        <taxon>unclassified sequences</taxon>
        <taxon>metagenomes</taxon>
        <taxon>ecological metagenomes</taxon>
    </lineage>
</organism>
<gene>
    <name evidence="2" type="ORF">LCGC14_2264460</name>
</gene>